<dbReference type="PANTHER" id="PTHR43132">
    <property type="entry name" value="ARSENICAL RESISTANCE OPERON REPRESSOR ARSR-RELATED"/>
    <property type="match status" value="1"/>
</dbReference>
<evidence type="ECO:0000256" key="4">
    <source>
        <dbReference type="SAM" id="Phobius"/>
    </source>
</evidence>
<gene>
    <name evidence="6" type="ORF">ASZ90_010788</name>
</gene>
<sequence>MADDVVILQPGDERAKKVAKAMSSKTANDIIQALGKRTMTSTEIANLIQVPITTASYHIDNLLDAGILQVAERRWSKKGREVKVYSLTTQVLIIASPHSDLRSLLLKYMTLFCVLAAASLAMTIILPVLSPPPDGGMIPRTFEVDDGIQLLSTEPEGDAGVHQLVIYFFFGGCLALFMLMIYEVYYLWRTSPKRAEPSGSVQQTEES</sequence>
<dbReference type="Pfam" id="PF12840">
    <property type="entry name" value="HTH_20"/>
    <property type="match status" value="1"/>
</dbReference>
<dbReference type="InterPro" id="IPR036390">
    <property type="entry name" value="WH_DNA-bd_sf"/>
</dbReference>
<dbReference type="InterPro" id="IPR011991">
    <property type="entry name" value="ArsR-like_HTH"/>
</dbReference>
<keyword evidence="4" id="KW-0472">Membrane</keyword>
<dbReference type="EMBL" id="LNQE01001284">
    <property type="protein sequence ID" value="KUG19487.1"/>
    <property type="molecule type" value="Genomic_DNA"/>
</dbReference>
<dbReference type="AlphaFoldDB" id="A0A0W8FF21"/>
<feature type="transmembrane region" description="Helical" evidence="4">
    <location>
        <begin position="164"/>
        <end position="188"/>
    </location>
</feature>
<dbReference type="SUPFAM" id="SSF46785">
    <property type="entry name" value="Winged helix' DNA-binding domain"/>
    <property type="match status" value="1"/>
</dbReference>
<keyword evidence="4" id="KW-0812">Transmembrane</keyword>
<evidence type="ECO:0000256" key="3">
    <source>
        <dbReference type="ARBA" id="ARBA00023163"/>
    </source>
</evidence>
<dbReference type="GO" id="GO:0003677">
    <property type="term" value="F:DNA binding"/>
    <property type="evidence" value="ECO:0007669"/>
    <property type="project" value="UniProtKB-KW"/>
</dbReference>
<proteinExistence type="predicted"/>
<dbReference type="Gene3D" id="1.10.10.10">
    <property type="entry name" value="Winged helix-like DNA-binding domain superfamily/Winged helix DNA-binding domain"/>
    <property type="match status" value="1"/>
</dbReference>
<accession>A0A0W8FF21</accession>
<dbReference type="InterPro" id="IPR036388">
    <property type="entry name" value="WH-like_DNA-bd_sf"/>
</dbReference>
<evidence type="ECO:0000313" key="6">
    <source>
        <dbReference type="EMBL" id="KUG19487.1"/>
    </source>
</evidence>
<evidence type="ECO:0000259" key="5">
    <source>
        <dbReference type="SMART" id="SM00418"/>
    </source>
</evidence>
<keyword evidence="2" id="KW-0238">DNA-binding</keyword>
<name>A0A0W8FF21_9ZZZZ</name>
<reference evidence="6" key="1">
    <citation type="journal article" date="2015" name="Proc. Natl. Acad. Sci. U.S.A.">
        <title>Networks of energetic and metabolic interactions define dynamics in microbial communities.</title>
        <authorList>
            <person name="Embree M."/>
            <person name="Liu J.K."/>
            <person name="Al-Bassam M.M."/>
            <person name="Zengler K."/>
        </authorList>
    </citation>
    <scope>NUCLEOTIDE SEQUENCE</scope>
</reference>
<comment type="caution">
    <text evidence="6">The sequence shown here is derived from an EMBL/GenBank/DDBJ whole genome shotgun (WGS) entry which is preliminary data.</text>
</comment>
<dbReference type="InterPro" id="IPR001845">
    <property type="entry name" value="HTH_ArsR_DNA-bd_dom"/>
</dbReference>
<evidence type="ECO:0000256" key="1">
    <source>
        <dbReference type="ARBA" id="ARBA00023015"/>
    </source>
</evidence>
<dbReference type="PANTHER" id="PTHR43132:SF2">
    <property type="entry name" value="ARSENICAL RESISTANCE OPERON REPRESSOR ARSR-RELATED"/>
    <property type="match status" value="1"/>
</dbReference>
<feature type="domain" description="HTH arsR-type" evidence="5">
    <location>
        <begin position="17"/>
        <end position="97"/>
    </location>
</feature>
<dbReference type="GO" id="GO:0003700">
    <property type="term" value="F:DNA-binding transcription factor activity"/>
    <property type="evidence" value="ECO:0007669"/>
    <property type="project" value="InterPro"/>
</dbReference>
<keyword evidence="1" id="KW-0805">Transcription regulation</keyword>
<evidence type="ECO:0000256" key="2">
    <source>
        <dbReference type="ARBA" id="ARBA00023125"/>
    </source>
</evidence>
<dbReference type="CDD" id="cd00090">
    <property type="entry name" value="HTH_ARSR"/>
    <property type="match status" value="1"/>
</dbReference>
<organism evidence="6">
    <name type="scientific">hydrocarbon metagenome</name>
    <dbReference type="NCBI Taxonomy" id="938273"/>
    <lineage>
        <taxon>unclassified sequences</taxon>
        <taxon>metagenomes</taxon>
        <taxon>ecological metagenomes</taxon>
    </lineage>
</organism>
<feature type="transmembrane region" description="Helical" evidence="4">
    <location>
        <begin position="108"/>
        <end position="129"/>
    </location>
</feature>
<dbReference type="InterPro" id="IPR051011">
    <property type="entry name" value="Metal_resp_trans_reg"/>
</dbReference>
<keyword evidence="3" id="KW-0804">Transcription</keyword>
<dbReference type="SMART" id="SM00418">
    <property type="entry name" value="HTH_ARSR"/>
    <property type="match status" value="1"/>
</dbReference>
<protein>
    <submittedName>
        <fullName evidence="6">Transcriptional regulator, arsr family</fullName>
    </submittedName>
</protein>
<keyword evidence="4" id="KW-1133">Transmembrane helix</keyword>